<keyword evidence="5 10" id="KW-0547">Nucleotide-binding</keyword>
<evidence type="ECO:0000256" key="4">
    <source>
        <dbReference type="ARBA" id="ARBA00022679"/>
    </source>
</evidence>
<dbReference type="FunFam" id="3.40.50.300:FF:000522">
    <property type="entry name" value="Gluconokinase"/>
    <property type="match status" value="1"/>
</dbReference>
<dbReference type="GO" id="GO:0046316">
    <property type="term" value="F:gluconokinase activity"/>
    <property type="evidence" value="ECO:0007669"/>
    <property type="project" value="UniProtKB-EC"/>
</dbReference>
<evidence type="ECO:0000256" key="7">
    <source>
        <dbReference type="ARBA" id="ARBA00022840"/>
    </source>
</evidence>
<proteinExistence type="inferred from homology"/>
<dbReference type="GO" id="GO:0005524">
    <property type="term" value="F:ATP binding"/>
    <property type="evidence" value="ECO:0007669"/>
    <property type="project" value="UniProtKB-KW"/>
</dbReference>
<dbReference type="InterPro" id="IPR027417">
    <property type="entry name" value="P-loop_NTPase"/>
</dbReference>
<evidence type="ECO:0000256" key="3">
    <source>
        <dbReference type="ARBA" id="ARBA00012054"/>
    </source>
</evidence>
<dbReference type="NCBIfam" id="TIGR01313">
    <property type="entry name" value="therm_gnt_kin"/>
    <property type="match status" value="1"/>
</dbReference>
<comment type="caution">
    <text evidence="11">The sequence shown here is derived from an EMBL/GenBank/DDBJ whole genome shotgun (WGS) entry which is preliminary data.</text>
</comment>
<dbReference type="SUPFAM" id="SSF52540">
    <property type="entry name" value="P-loop containing nucleoside triphosphate hydrolases"/>
    <property type="match status" value="1"/>
</dbReference>
<dbReference type="Gene3D" id="3.40.50.300">
    <property type="entry name" value="P-loop containing nucleotide triphosphate hydrolases"/>
    <property type="match status" value="1"/>
</dbReference>
<reference evidence="11 12" key="1">
    <citation type="submission" date="2020-08" db="EMBL/GenBank/DDBJ databases">
        <title>Genomic Encyclopedia of Type Strains, Phase IV (KMG-IV): sequencing the most valuable type-strain genomes for metagenomic binning, comparative biology and taxonomic classification.</title>
        <authorList>
            <person name="Goeker M."/>
        </authorList>
    </citation>
    <scope>NUCLEOTIDE SEQUENCE [LARGE SCALE GENOMIC DNA]</scope>
    <source>
        <strain evidence="11 12">DSM 25622</strain>
    </source>
</reference>
<keyword evidence="7 10" id="KW-0067">ATP-binding</keyword>
<name>A0A840Y3J4_9PROT</name>
<dbReference type="AlphaFoldDB" id="A0A840Y3J4"/>
<evidence type="ECO:0000256" key="10">
    <source>
        <dbReference type="RuleBase" id="RU363066"/>
    </source>
</evidence>
<dbReference type="Pfam" id="PF13671">
    <property type="entry name" value="AAA_33"/>
    <property type="match status" value="1"/>
</dbReference>
<dbReference type="PANTHER" id="PTHR43442">
    <property type="entry name" value="GLUCONOKINASE-RELATED"/>
    <property type="match status" value="1"/>
</dbReference>
<evidence type="ECO:0000256" key="6">
    <source>
        <dbReference type="ARBA" id="ARBA00022777"/>
    </source>
</evidence>
<dbReference type="EC" id="2.7.1.12" evidence="3 10"/>
<keyword evidence="6 10" id="KW-0418">Kinase</keyword>
<evidence type="ECO:0000256" key="9">
    <source>
        <dbReference type="ARBA" id="ARBA00048090"/>
    </source>
</evidence>
<dbReference type="Proteomes" id="UP000580654">
    <property type="component" value="Unassembled WGS sequence"/>
</dbReference>
<dbReference type="CDD" id="cd02021">
    <property type="entry name" value="GntK"/>
    <property type="match status" value="1"/>
</dbReference>
<protein>
    <recommendedName>
        <fullName evidence="3 10">Gluconokinase</fullName>
        <ecNumber evidence="3 10">2.7.1.12</ecNumber>
    </recommendedName>
</protein>
<evidence type="ECO:0000256" key="5">
    <source>
        <dbReference type="ARBA" id="ARBA00022741"/>
    </source>
</evidence>
<dbReference type="GO" id="GO:0019521">
    <property type="term" value="P:D-gluconate metabolic process"/>
    <property type="evidence" value="ECO:0007669"/>
    <property type="project" value="UniProtKB-KW"/>
</dbReference>
<dbReference type="PANTHER" id="PTHR43442:SF3">
    <property type="entry name" value="GLUCONOKINASE-RELATED"/>
    <property type="match status" value="1"/>
</dbReference>
<dbReference type="InterPro" id="IPR006001">
    <property type="entry name" value="Therm_gnt_kin"/>
</dbReference>
<organism evidence="11 12">
    <name type="scientific">Muricoccus pecuniae</name>
    <dbReference type="NCBI Taxonomy" id="693023"/>
    <lineage>
        <taxon>Bacteria</taxon>
        <taxon>Pseudomonadati</taxon>
        <taxon>Pseudomonadota</taxon>
        <taxon>Alphaproteobacteria</taxon>
        <taxon>Acetobacterales</taxon>
        <taxon>Roseomonadaceae</taxon>
        <taxon>Muricoccus</taxon>
    </lineage>
</organism>
<dbReference type="EMBL" id="JACIJD010000012">
    <property type="protein sequence ID" value="MBB5694736.1"/>
    <property type="molecule type" value="Genomic_DNA"/>
</dbReference>
<keyword evidence="8" id="KW-0311">Gluconate utilization</keyword>
<evidence type="ECO:0000313" key="12">
    <source>
        <dbReference type="Proteomes" id="UP000580654"/>
    </source>
</evidence>
<gene>
    <name evidence="11" type="ORF">FHS87_002788</name>
</gene>
<dbReference type="GO" id="GO:0005737">
    <property type="term" value="C:cytoplasm"/>
    <property type="evidence" value="ECO:0007669"/>
    <property type="project" value="TreeGrafter"/>
</dbReference>
<evidence type="ECO:0000256" key="1">
    <source>
        <dbReference type="ARBA" id="ARBA00004761"/>
    </source>
</evidence>
<keyword evidence="12" id="KW-1185">Reference proteome</keyword>
<evidence type="ECO:0000256" key="8">
    <source>
        <dbReference type="ARBA" id="ARBA00023064"/>
    </source>
</evidence>
<sequence length="191" mass="20295">MNPEPELTALAAQLPKPRLRRPAVILVMGVSGSGKSTVGKLLATVLGCALQEGDELHSDSNVEKMRGGTPLTDEDRAPWLRSIAAVIDGWLETGSAGVVTCSALKRSYRDLIIGPREGVQLVYIEGTAALIGPRMLTRAGHYMPASLLDSQLATLEVPREEERPIVVSGSGTLLDIAGYILDQLARRDAAG</sequence>
<dbReference type="RefSeq" id="WP_184519324.1">
    <property type="nucleotide sequence ID" value="NZ_JACIJD010000012.1"/>
</dbReference>
<evidence type="ECO:0000256" key="2">
    <source>
        <dbReference type="ARBA" id="ARBA00008420"/>
    </source>
</evidence>
<evidence type="ECO:0000313" key="11">
    <source>
        <dbReference type="EMBL" id="MBB5694736.1"/>
    </source>
</evidence>
<comment type="catalytic activity">
    <reaction evidence="9 10">
        <text>D-gluconate + ATP = 6-phospho-D-gluconate + ADP + H(+)</text>
        <dbReference type="Rhea" id="RHEA:19433"/>
        <dbReference type="ChEBI" id="CHEBI:15378"/>
        <dbReference type="ChEBI" id="CHEBI:18391"/>
        <dbReference type="ChEBI" id="CHEBI:30616"/>
        <dbReference type="ChEBI" id="CHEBI:58759"/>
        <dbReference type="ChEBI" id="CHEBI:456216"/>
        <dbReference type="EC" id="2.7.1.12"/>
    </reaction>
</comment>
<comment type="pathway">
    <text evidence="1">Carbohydrate acid metabolism.</text>
</comment>
<keyword evidence="4 10" id="KW-0808">Transferase</keyword>
<comment type="similarity">
    <text evidence="2 10">Belongs to the gluconokinase GntK/GntV family.</text>
</comment>
<accession>A0A840Y3J4</accession>